<dbReference type="InterPro" id="IPR050816">
    <property type="entry name" value="Flavin-dep_Halogenase_NPB"/>
</dbReference>
<evidence type="ECO:0000313" key="2">
    <source>
        <dbReference type="Proteomes" id="UP001597400"/>
    </source>
</evidence>
<protein>
    <submittedName>
        <fullName evidence="1">Tryptophan 7-halogenase</fullName>
    </submittedName>
</protein>
<dbReference type="InterPro" id="IPR006905">
    <property type="entry name" value="Flavin_halogenase"/>
</dbReference>
<dbReference type="PANTHER" id="PTHR43747:SF4">
    <property type="entry name" value="FLAVIN-DEPENDENT TRYPTOPHAN HALOGENASE"/>
    <property type="match status" value="1"/>
</dbReference>
<reference evidence="2" key="1">
    <citation type="journal article" date="2019" name="Int. J. Syst. Evol. Microbiol.">
        <title>The Global Catalogue of Microorganisms (GCM) 10K type strain sequencing project: providing services to taxonomists for standard genome sequencing and annotation.</title>
        <authorList>
            <consortium name="The Broad Institute Genomics Platform"/>
            <consortium name="The Broad Institute Genome Sequencing Center for Infectious Disease"/>
            <person name="Wu L."/>
            <person name="Ma J."/>
        </authorList>
    </citation>
    <scope>NUCLEOTIDE SEQUENCE [LARGE SCALE GENOMIC DNA]</scope>
    <source>
        <strain evidence="2">CGMCC 1.12702</strain>
    </source>
</reference>
<dbReference type="Gene3D" id="3.50.50.60">
    <property type="entry name" value="FAD/NAD(P)-binding domain"/>
    <property type="match status" value="2"/>
</dbReference>
<gene>
    <name evidence="1" type="ORF">ACFSGX_04175</name>
</gene>
<comment type="caution">
    <text evidence="1">The sequence shown here is derived from an EMBL/GenBank/DDBJ whole genome shotgun (WGS) entry which is preliminary data.</text>
</comment>
<organism evidence="1 2">
    <name type="scientific">Sphingomonas arantia</name>
    <dbReference type="NCBI Taxonomy" id="1460676"/>
    <lineage>
        <taxon>Bacteria</taxon>
        <taxon>Pseudomonadati</taxon>
        <taxon>Pseudomonadota</taxon>
        <taxon>Alphaproteobacteria</taxon>
        <taxon>Sphingomonadales</taxon>
        <taxon>Sphingomonadaceae</taxon>
        <taxon>Sphingomonas</taxon>
    </lineage>
</organism>
<dbReference type="Proteomes" id="UP001597400">
    <property type="component" value="Unassembled WGS sequence"/>
</dbReference>
<keyword evidence="2" id="KW-1185">Reference proteome</keyword>
<dbReference type="RefSeq" id="WP_380927699.1">
    <property type="nucleotide sequence ID" value="NZ_JBHUGS010000001.1"/>
</dbReference>
<accession>A0ABW4TTF5</accession>
<dbReference type="SUPFAM" id="SSF51905">
    <property type="entry name" value="FAD/NAD(P)-binding domain"/>
    <property type="match status" value="1"/>
</dbReference>
<name>A0ABW4TTF5_9SPHN</name>
<dbReference type="PANTHER" id="PTHR43747">
    <property type="entry name" value="FAD-BINDING PROTEIN"/>
    <property type="match status" value="1"/>
</dbReference>
<dbReference type="EMBL" id="JBHUGS010000001">
    <property type="protein sequence ID" value="MFD1949967.1"/>
    <property type="molecule type" value="Genomic_DNA"/>
</dbReference>
<dbReference type="Pfam" id="PF04820">
    <property type="entry name" value="Trp_halogenase"/>
    <property type="match status" value="2"/>
</dbReference>
<evidence type="ECO:0000313" key="1">
    <source>
        <dbReference type="EMBL" id="MFD1949967.1"/>
    </source>
</evidence>
<dbReference type="InterPro" id="IPR036188">
    <property type="entry name" value="FAD/NAD-bd_sf"/>
</dbReference>
<sequence>MIETVAILGDTLCGWIAAAALARRLPRAEYRVLVIDTGARGDGLGDFAPLIAVPPALAAFHADLGLDDRQLVDGTGGGYALGTVLAGWRADGATAFLSYGETGAPLDGVAFRHLAARLRSAGQTVRFADHAIAALAAQSGRFDPAAPIDRALHLDSSLYARMLRSIACNNGAENASAPLRDITTDGPIATHLTLTDGTTVEPFLLLDCTGTAPTDAPFEDWSHWLPCNRTATETVPADGAPPPFAQVDAQDAGWVMGWPLDGADVRVACSVDGAGRSFRQGALAAPWTGNRIALGAASCLLEPLHPTALPLLLNALVRLIQYWPADRTDPVASAAFNRGTTGEQARARDFVIAQYAAAGRPGAFWNARRTTELPDTVVAKRDLFAARGRLPMFDDEPFEEEDWAAMFDAMGVVPRRHDALADLLPIPAIERHLAAHRAAMIDRVRSLPPYAQVVARRRAVA</sequence>
<proteinExistence type="predicted"/>